<dbReference type="Pfam" id="PF11271">
    <property type="entry name" value="PorA"/>
    <property type="match status" value="1"/>
</dbReference>
<keyword evidence="1" id="KW-0472">Membrane</keyword>
<accession>A0A8J3QD06</accession>
<sequence length="325" mass="34213">MLVVAAGILYWVVVPNRKQMPADTNTTRQLEGTARVLLNPQALASGDLGGALLANLPVKADRTVKVLATDGSAAQVSDTRVLMTANGQTVGSSEVTYAVDRKSLEAVANPPSGWQVTPHEGLTVSWPIGAGKQDYTAWVNETKSTTPVKFVREEDKAGVSTYVYEADAPASPIKDEQTLATLPKALGASALAALAGRLPLPDAVKSQLAQALPLLGDPVPLTYSYQVKSTYWVEPTTGLVVDTQREEVRKATFAGGQLAAPVYDVETHFNAASVAAAAKDAKDKSSSINTFSKTLPLVLLIPGLLLLVVGIIGMLTGRRRPEATG</sequence>
<keyword evidence="1" id="KW-1133">Transmembrane helix</keyword>
<dbReference type="EMBL" id="BONY01000051">
    <property type="protein sequence ID" value="GIH08519.1"/>
    <property type="molecule type" value="Genomic_DNA"/>
</dbReference>
<evidence type="ECO:0000313" key="2">
    <source>
        <dbReference type="EMBL" id="GIH08519.1"/>
    </source>
</evidence>
<evidence type="ECO:0000313" key="3">
    <source>
        <dbReference type="Proteomes" id="UP000612899"/>
    </source>
</evidence>
<reference evidence="2" key="1">
    <citation type="submission" date="2021-01" db="EMBL/GenBank/DDBJ databases">
        <title>Whole genome shotgun sequence of Rhizocola hellebori NBRC 109834.</title>
        <authorList>
            <person name="Komaki H."/>
            <person name="Tamura T."/>
        </authorList>
    </citation>
    <scope>NUCLEOTIDE SEQUENCE</scope>
    <source>
        <strain evidence="2">NBRC 109834</strain>
    </source>
</reference>
<proteinExistence type="predicted"/>
<comment type="caution">
    <text evidence="2">The sequence shown here is derived from an EMBL/GenBank/DDBJ whole genome shotgun (WGS) entry which is preliminary data.</text>
</comment>
<evidence type="ECO:0008006" key="4">
    <source>
        <dbReference type="Google" id="ProtNLM"/>
    </source>
</evidence>
<keyword evidence="1" id="KW-0812">Transmembrane</keyword>
<dbReference type="AlphaFoldDB" id="A0A8J3QD06"/>
<evidence type="ECO:0000256" key="1">
    <source>
        <dbReference type="SAM" id="Phobius"/>
    </source>
</evidence>
<keyword evidence="3" id="KW-1185">Reference proteome</keyword>
<organism evidence="2 3">
    <name type="scientific">Rhizocola hellebori</name>
    <dbReference type="NCBI Taxonomy" id="1392758"/>
    <lineage>
        <taxon>Bacteria</taxon>
        <taxon>Bacillati</taxon>
        <taxon>Actinomycetota</taxon>
        <taxon>Actinomycetes</taxon>
        <taxon>Micromonosporales</taxon>
        <taxon>Micromonosporaceae</taxon>
        <taxon>Rhizocola</taxon>
    </lineage>
</organism>
<gene>
    <name evidence="2" type="ORF">Rhe02_65860</name>
</gene>
<dbReference type="Proteomes" id="UP000612899">
    <property type="component" value="Unassembled WGS sequence"/>
</dbReference>
<name>A0A8J3QD06_9ACTN</name>
<feature type="transmembrane region" description="Helical" evidence="1">
    <location>
        <begin position="295"/>
        <end position="315"/>
    </location>
</feature>
<protein>
    <recommendedName>
        <fullName evidence="4">DUF3068 domain-containing protein</fullName>
    </recommendedName>
</protein>
<dbReference type="InterPro" id="IPR021424">
    <property type="entry name" value="PorA"/>
</dbReference>